<keyword evidence="13" id="KW-0677">Repeat</keyword>
<dbReference type="SUPFAM" id="SSF53448">
    <property type="entry name" value="Nucleotide-diphospho-sugar transferases"/>
    <property type="match status" value="1"/>
</dbReference>
<comment type="caution">
    <text evidence="35">The sequence shown here is derived from an EMBL/GenBank/DDBJ whole genome shotgun (WGS) entry which is preliminary data.</text>
</comment>
<keyword evidence="7" id="KW-0963">Cytoplasm</keyword>
<dbReference type="Pfam" id="PF23409">
    <property type="entry name" value="Beta-prop_EML"/>
    <property type="match status" value="1"/>
</dbReference>
<feature type="binding site" evidence="24">
    <location>
        <position position="162"/>
    </location>
    <ligand>
        <name>UDP-alpha-D-glucuronate</name>
        <dbReference type="ChEBI" id="CHEBI:58052"/>
    </ligand>
</feature>
<dbReference type="PROSITE" id="PS50294">
    <property type="entry name" value="WD_REPEATS_REGION"/>
    <property type="match status" value="2"/>
</dbReference>
<keyword evidence="17 32" id="KW-0472">Membrane</keyword>
<dbReference type="GO" id="GO:0015018">
    <property type="term" value="F:galactosylgalactosylxylosylprotein 3-beta-glucuronosyltransferase activity"/>
    <property type="evidence" value="ECO:0007669"/>
    <property type="project" value="UniProtKB-EC"/>
</dbReference>
<evidence type="ECO:0000256" key="20">
    <source>
        <dbReference type="ARBA" id="ARBA00023212"/>
    </source>
</evidence>
<evidence type="ECO:0000256" key="14">
    <source>
        <dbReference type="ARBA" id="ARBA00022968"/>
    </source>
</evidence>
<evidence type="ECO:0000256" key="2">
    <source>
        <dbReference type="ARBA" id="ARBA00004245"/>
    </source>
</evidence>
<dbReference type="GO" id="GO:0072686">
    <property type="term" value="C:mitotic spindle"/>
    <property type="evidence" value="ECO:0007669"/>
    <property type="project" value="TreeGrafter"/>
</dbReference>
<dbReference type="EMBL" id="JAHDVG010000486">
    <property type="protein sequence ID" value="KAH1167696.1"/>
    <property type="molecule type" value="Genomic_DNA"/>
</dbReference>
<dbReference type="Pfam" id="PF23414">
    <property type="entry name" value="Beta-prop_EML_2"/>
    <property type="match status" value="1"/>
</dbReference>
<keyword evidence="10 32" id="KW-0812">Transmembrane</keyword>
<keyword evidence="36" id="KW-1185">Reference proteome</keyword>
<keyword evidence="27" id="KW-1015">Disulfide bond</keyword>
<dbReference type="InterPro" id="IPR005108">
    <property type="entry name" value="HELP"/>
</dbReference>
<dbReference type="PANTHER" id="PTHR13720:SF15">
    <property type="entry name" value="ECHINODERM MICROTUBULE-ASSOCIATED PROTEIN-LIKE 3"/>
    <property type="match status" value="1"/>
</dbReference>
<sequence>MKVKLKNVFVIYFLVSVIGLMYALLQLGQPCDCSQHLRSASDLMHGKDKKISQLLSEVKRLQARGKGPELEGQALPVIYAITPTYARLVQKAELVRISQTFLHVKNFHWIVVEDSPVKTQLVSELLAQSGLRFTHLHTETPKEHKLRESDPNWLKPRGVEQRNLALQWLRENRELSEEGVVYFADDDNTYSLRLFDEIRSTKRVSVWPVGLVGGLRFERPLVEKGRVVSFYTAWKPNRPFPMDMAGFAIALQLLLANREARFDLLAERGYLESSLLQSLVSIEELEPRADNCTKVLVWHTRSEKPKMKQEELLQKQGLGSDPSIEVRTIDTAASLSGQGLPPSLSLRSLIPARGRPCPRWRPSLTRHHFVCDCAATGSCAEGSVQRCGTSFWSRRDPPSRFLSARRLRRLLISQRERTNKRKTDETISALRPDRLASLELRLQSQEEELTLVKSALADALRRLSLYDQQIPLLTQQLLAANYAGPDTRLFLDPLLGHGASWIPLTTSCSPVPASGVVRHEELGAGSLPGAPISTGTQTDESALLDVKWGWSPSHRTPLGIGVEAEEPNAPRMPHSPLGLAQPASAPDILGAGPPQDSSEPPHDCEAAAPLQGSANGSQPPESQLHREEMLSPEPPSEGSSSSSATASPVPALHALKGTRKELLRRNSSSDKPDKAKARQRLSKKAASSANLLTRSSSLENRMKDPNLSPGPLGSRRGTYNLEGLSIKMFLRGRPITMYIPSGISHYEELRAELPAEHLQLDWVYGYRGRDSRSNLYVLASGELVYFIACVVVLYHIQHRSQRHYLRHTDCVRCLAVHPDRVRVATGQTAGVDKDGKPLQPFVHIWDSSTLLTLQQIGLGSFERGVGSLAFSTADQGAYLCVVDDSNEHMLSVWDCARGTKQAEIKSTNESVFTVEFNPQDSSNFITSGKSHVYFWTWSGSTLSKKQGIFGKYKKPKFIQCFLFDANGDVLTGDSEGNILTWARTAADIRTLGKGAKETYQIGRQTRAHEGSIFSLCLRRDGSVLSGGGKDRRLVHWSPSLALLQEVEPARTLGSLLSLSMLSPGQEAYTASTFLGLTSEHSTSPSTPCASRSESTRIPEQFGAVRTIVEGPGDELLVGTTRNALLRGSLAAGFTPIIQGHTDELWGLATHPSRSLFLTCGHDRQVCMWDSGEHTAAWSLTLEETGLCADFHPSGRVVAVGLNTGRWLVLDTETRQVLSGGSDGNEQLSVVRYSPDGEFLAIGSHDNFIYIYSVGEGERKYSRFGRCTGHSSFITHLDWSKDSKFIMSNSGDYEILYWDVAGGCKLLRNRFESRDREWASYTCVLGFHVFGVWPDGSDGTDINSLCRSHNERVVAVADDFCKVHLFQYPCARAKAPSHVYGGHGSHVTNVRFTNDDSHLVSLGGKDTSIFQWRMLGGSLPHSCSLSSASLSSQEAGGCA</sequence>
<comment type="catalytic activity">
    <reaction evidence="21">
        <text>3-O-(beta-D-galactosyl-(1-&gt;3)-beta-D-galactosyl-(1-&gt;4)-beta-D-xylosyl)-L-seryl-[protein] + UDP-alpha-D-glucuronate = 3-O-(beta-D-GlcA-(1-&gt;3)-beta-D-Gal-(1-&gt;3)-beta-D-Gal-(1-&gt;4)-beta-D-Xyl)-L-seryl-[protein] + UDP + H(+)</text>
        <dbReference type="Rhea" id="RHEA:24168"/>
        <dbReference type="Rhea" id="RHEA-COMP:12571"/>
        <dbReference type="Rhea" id="RHEA-COMP:12573"/>
        <dbReference type="ChEBI" id="CHEBI:15378"/>
        <dbReference type="ChEBI" id="CHEBI:58052"/>
        <dbReference type="ChEBI" id="CHEBI:58223"/>
        <dbReference type="ChEBI" id="CHEBI:132090"/>
        <dbReference type="ChEBI" id="CHEBI:132093"/>
        <dbReference type="EC" id="2.4.1.135"/>
    </reaction>
</comment>
<dbReference type="SUPFAM" id="SSF50993">
    <property type="entry name" value="Peptidase/esterase 'gauge' domain"/>
    <property type="match status" value="1"/>
</dbReference>
<evidence type="ECO:0000256" key="19">
    <source>
        <dbReference type="ARBA" id="ARBA00023211"/>
    </source>
</evidence>
<dbReference type="GO" id="GO:0000226">
    <property type="term" value="P:microtubule cytoskeleton organization"/>
    <property type="evidence" value="ECO:0007669"/>
    <property type="project" value="TreeGrafter"/>
</dbReference>
<gene>
    <name evidence="35" type="ORF">KIL84_003179</name>
</gene>
<evidence type="ECO:0000256" key="9">
    <source>
        <dbReference type="ARBA" id="ARBA00022679"/>
    </source>
</evidence>
<dbReference type="InterPro" id="IPR029044">
    <property type="entry name" value="Nucleotide-diphossugar_trans"/>
</dbReference>
<dbReference type="CDD" id="cd00218">
    <property type="entry name" value="GlcAT-I"/>
    <property type="match status" value="1"/>
</dbReference>
<feature type="disulfide bond" description="Interchain" evidence="27">
    <location>
        <position position="33"/>
    </location>
</feature>
<keyword evidence="18 28" id="KW-0325">Glycoprotein</keyword>
<dbReference type="InterPro" id="IPR001680">
    <property type="entry name" value="WD40_rpt"/>
</dbReference>
<reference evidence="35" key="1">
    <citation type="submission" date="2021-09" db="EMBL/GenBank/DDBJ databases">
        <title>The genome of Mauremys mutica provides insights into the evolution of semi-aquatic lifestyle.</title>
        <authorList>
            <person name="Gong S."/>
            <person name="Gao Y."/>
        </authorList>
    </citation>
    <scope>NUCLEOTIDE SEQUENCE</scope>
    <source>
        <strain evidence="35">MM-2020</strain>
        <tissue evidence="35">Muscle</tissue>
    </source>
</reference>
<evidence type="ECO:0000256" key="32">
    <source>
        <dbReference type="SAM" id="Phobius"/>
    </source>
</evidence>
<dbReference type="Pfam" id="PF03360">
    <property type="entry name" value="Glyco_transf_43"/>
    <property type="match status" value="1"/>
</dbReference>
<dbReference type="InterPro" id="IPR015943">
    <property type="entry name" value="WD40/YVTN_repeat-like_dom_sf"/>
</dbReference>
<dbReference type="GO" id="GO:0008017">
    <property type="term" value="F:microtubule binding"/>
    <property type="evidence" value="ECO:0007669"/>
    <property type="project" value="TreeGrafter"/>
</dbReference>
<evidence type="ECO:0000256" key="8">
    <source>
        <dbReference type="ARBA" id="ARBA00022574"/>
    </source>
</evidence>
<keyword evidence="11" id="KW-0493">Microtubule</keyword>
<dbReference type="InterPro" id="IPR036322">
    <property type="entry name" value="WD40_repeat_dom_sf"/>
</dbReference>
<evidence type="ECO:0000259" key="33">
    <source>
        <dbReference type="Pfam" id="PF23409"/>
    </source>
</evidence>
<feature type="compositionally biased region" description="Polar residues" evidence="31">
    <location>
        <begin position="612"/>
        <end position="621"/>
    </location>
</feature>
<dbReference type="SUPFAM" id="SSF50978">
    <property type="entry name" value="WD40 repeat-like"/>
    <property type="match status" value="2"/>
</dbReference>
<dbReference type="InterPro" id="IPR055439">
    <property type="entry name" value="Beta-prop_EML_1st"/>
</dbReference>
<dbReference type="PANTHER" id="PTHR13720">
    <property type="entry name" value="WD-40 REPEAT PROTEIN"/>
    <property type="match status" value="1"/>
</dbReference>
<feature type="binding site" evidence="24">
    <location>
        <position position="114"/>
    </location>
    <ligand>
        <name>UDP-alpha-D-glucuronate</name>
        <dbReference type="ChEBI" id="CHEBI:58052"/>
    </ligand>
</feature>
<evidence type="ECO:0000256" key="22">
    <source>
        <dbReference type="ARBA" id="ARBA00060399"/>
    </source>
</evidence>
<evidence type="ECO:0000256" key="21">
    <source>
        <dbReference type="ARBA" id="ARBA00047979"/>
    </source>
</evidence>
<evidence type="ECO:0000256" key="12">
    <source>
        <dbReference type="ARBA" id="ARBA00022723"/>
    </source>
</evidence>
<feature type="domain" description="EML-like first beta-propeller" evidence="33">
    <location>
        <begin position="800"/>
        <end position="1059"/>
    </location>
</feature>
<evidence type="ECO:0000313" key="36">
    <source>
        <dbReference type="Proteomes" id="UP000827986"/>
    </source>
</evidence>
<dbReference type="InterPro" id="IPR005027">
    <property type="entry name" value="Glyco_trans_43"/>
</dbReference>
<evidence type="ECO:0000256" key="4">
    <source>
        <dbReference type="ARBA" id="ARBA00006489"/>
    </source>
</evidence>
<evidence type="ECO:0000256" key="6">
    <source>
        <dbReference type="ARBA" id="ARBA00012641"/>
    </source>
</evidence>
<feature type="site" description="Interaction with galactose moiety of substrate glycoprotein" evidence="26">
    <location>
        <position position="309"/>
    </location>
</feature>
<organism evidence="35 36">
    <name type="scientific">Mauremys mutica</name>
    <name type="common">yellowpond turtle</name>
    <dbReference type="NCBI Taxonomy" id="74926"/>
    <lineage>
        <taxon>Eukaryota</taxon>
        <taxon>Metazoa</taxon>
        <taxon>Chordata</taxon>
        <taxon>Craniata</taxon>
        <taxon>Vertebrata</taxon>
        <taxon>Euteleostomi</taxon>
        <taxon>Archelosauria</taxon>
        <taxon>Testudinata</taxon>
        <taxon>Testudines</taxon>
        <taxon>Cryptodira</taxon>
        <taxon>Durocryptodira</taxon>
        <taxon>Testudinoidea</taxon>
        <taxon>Geoemydidae</taxon>
        <taxon>Geoemydinae</taxon>
        <taxon>Mauremys</taxon>
    </lineage>
</organism>
<feature type="compositionally biased region" description="Low complexity" evidence="31">
    <location>
        <begin position="636"/>
        <end position="651"/>
    </location>
</feature>
<evidence type="ECO:0000256" key="29">
    <source>
        <dbReference type="PROSITE-ProRule" id="PRU00221"/>
    </source>
</evidence>
<evidence type="ECO:0000256" key="10">
    <source>
        <dbReference type="ARBA" id="ARBA00022692"/>
    </source>
</evidence>
<evidence type="ECO:0000256" key="3">
    <source>
        <dbReference type="ARBA" id="ARBA00004394"/>
    </source>
</evidence>
<feature type="site" description="Interaction with galactose moiety of substrate glycoprotein" evidence="26">
    <location>
        <position position="218"/>
    </location>
</feature>
<evidence type="ECO:0000256" key="31">
    <source>
        <dbReference type="SAM" id="MobiDB-lite"/>
    </source>
</evidence>
<dbReference type="Gene3D" id="2.130.10.10">
    <property type="entry name" value="YVTN repeat-like/Quinoprotein amine dehydrogenase"/>
    <property type="match status" value="2"/>
</dbReference>
<feature type="repeat" description="WD" evidence="29">
    <location>
        <begin position="1005"/>
        <end position="1037"/>
    </location>
</feature>
<evidence type="ECO:0000256" key="24">
    <source>
        <dbReference type="PIRSR" id="PIRSR605027-2"/>
    </source>
</evidence>
<keyword evidence="14" id="KW-0735">Signal-anchor</keyword>
<evidence type="ECO:0000256" key="27">
    <source>
        <dbReference type="PIRSR" id="PIRSR605027-5"/>
    </source>
</evidence>
<comment type="similarity">
    <text evidence="5">Belongs to the glycosyltransferase 43 family.</text>
</comment>
<evidence type="ECO:0000313" key="35">
    <source>
        <dbReference type="EMBL" id="KAH1167696.1"/>
    </source>
</evidence>
<evidence type="ECO:0000256" key="16">
    <source>
        <dbReference type="ARBA" id="ARBA00023034"/>
    </source>
</evidence>
<dbReference type="Gene3D" id="3.90.550.10">
    <property type="entry name" value="Spore Coat Polysaccharide Biosynthesis Protein SpsA, Chain A"/>
    <property type="match status" value="1"/>
</dbReference>
<comment type="similarity">
    <text evidence="4">Belongs to the WD repeat EMAP family.</text>
</comment>
<comment type="cofactor">
    <cofactor evidence="1 25">
        <name>Mn(2+)</name>
        <dbReference type="ChEBI" id="CHEBI:29035"/>
    </cofactor>
</comment>
<evidence type="ECO:0000256" key="30">
    <source>
        <dbReference type="SAM" id="Coils"/>
    </source>
</evidence>
<feature type="glycosylation site" description="N-linked (GlcNAc...) asparagine" evidence="28">
    <location>
        <position position="291"/>
    </location>
</feature>
<evidence type="ECO:0000259" key="34">
    <source>
        <dbReference type="Pfam" id="PF23414"/>
    </source>
</evidence>
<keyword evidence="19 25" id="KW-0464">Manganese</keyword>
<evidence type="ECO:0000256" key="7">
    <source>
        <dbReference type="ARBA" id="ARBA00022490"/>
    </source>
</evidence>
<feature type="compositionally biased region" description="Polar residues" evidence="31">
    <location>
        <begin position="685"/>
        <end position="699"/>
    </location>
</feature>
<evidence type="ECO:0000256" key="26">
    <source>
        <dbReference type="PIRSR" id="PIRSR605027-4"/>
    </source>
</evidence>
<feature type="binding site" evidence="24">
    <location>
        <begin position="299"/>
        <end position="301"/>
    </location>
    <ligand>
        <name>UDP-alpha-D-glucuronate</name>
        <dbReference type="ChEBI" id="CHEBI:58052"/>
    </ligand>
</feature>
<feature type="coiled-coil region" evidence="30">
    <location>
        <begin position="435"/>
        <end position="462"/>
    </location>
</feature>
<keyword evidence="12 25" id="KW-0479">Metal-binding</keyword>
<feature type="active site" description="Proton donor/acceptor" evidence="23">
    <location>
        <position position="272"/>
    </location>
</feature>
<dbReference type="GO" id="GO:0046872">
    <property type="term" value="F:metal ion binding"/>
    <property type="evidence" value="ECO:0007669"/>
    <property type="project" value="UniProtKB-KW"/>
</dbReference>
<dbReference type="GO" id="GO:0000139">
    <property type="term" value="C:Golgi membrane"/>
    <property type="evidence" value="ECO:0007669"/>
    <property type="project" value="UniProtKB-SubCell"/>
</dbReference>
<keyword evidence="15 32" id="KW-1133">Transmembrane helix</keyword>
<feature type="repeat" description="WD" evidence="29">
    <location>
        <begin position="1137"/>
        <end position="1169"/>
    </location>
</feature>
<evidence type="ECO:0000256" key="11">
    <source>
        <dbReference type="ARBA" id="ARBA00022701"/>
    </source>
</evidence>
<evidence type="ECO:0000256" key="18">
    <source>
        <dbReference type="ARBA" id="ARBA00023180"/>
    </source>
</evidence>
<dbReference type="InterPro" id="IPR055442">
    <property type="entry name" value="Beta-prop_EML-like_2nd"/>
</dbReference>
<proteinExistence type="inferred from homology"/>
<keyword evidence="30" id="KW-0175">Coiled coil</keyword>
<feature type="repeat" description="WD" evidence="29">
    <location>
        <begin position="1266"/>
        <end position="1299"/>
    </location>
</feature>
<keyword evidence="16" id="KW-0333">Golgi apparatus</keyword>
<dbReference type="InterPro" id="IPR050630">
    <property type="entry name" value="WD_repeat_EMAP"/>
</dbReference>
<dbReference type="EC" id="2.4.1.135" evidence="6"/>
<evidence type="ECO:0000256" key="23">
    <source>
        <dbReference type="PIRSR" id="PIRSR605027-1"/>
    </source>
</evidence>
<feature type="binding site" evidence="24">
    <location>
        <position position="157"/>
    </location>
    <ligand>
        <name>UDP-alpha-D-glucuronate</name>
        <dbReference type="ChEBI" id="CHEBI:58052"/>
    </ligand>
</feature>
<keyword evidence="20" id="KW-0206">Cytoskeleton</keyword>
<dbReference type="CDD" id="cd21949">
    <property type="entry name" value="TD_EMAP3"/>
    <property type="match status" value="1"/>
</dbReference>
<feature type="region of interest" description="Disordered" evidence="31">
    <location>
        <begin position="557"/>
        <end position="715"/>
    </location>
</feature>
<dbReference type="GO" id="GO:0005874">
    <property type="term" value="C:microtubule"/>
    <property type="evidence" value="ECO:0007669"/>
    <property type="project" value="UniProtKB-KW"/>
</dbReference>
<dbReference type="FunFam" id="2.130.10.10:FF:000005">
    <property type="entry name" value="Putative echinoderm microtubule-associated protein-like 1"/>
    <property type="match status" value="1"/>
</dbReference>
<keyword evidence="8 29" id="KW-0853">WD repeat</keyword>
<keyword evidence="9" id="KW-0808">Transferase</keyword>
<evidence type="ECO:0000256" key="25">
    <source>
        <dbReference type="PIRSR" id="PIRSR605027-3"/>
    </source>
</evidence>
<feature type="transmembrane region" description="Helical" evidence="32">
    <location>
        <begin position="7"/>
        <end position="25"/>
    </location>
</feature>
<evidence type="ECO:0000256" key="17">
    <source>
        <dbReference type="ARBA" id="ARBA00023136"/>
    </source>
</evidence>
<dbReference type="Pfam" id="PF03451">
    <property type="entry name" value="HELP"/>
    <property type="match status" value="1"/>
</dbReference>
<feature type="binding site" evidence="24">
    <location>
        <begin position="83"/>
        <end position="85"/>
    </location>
    <ligand>
        <name>UDP-alpha-D-glucuronate</name>
        <dbReference type="ChEBI" id="CHEBI:58052"/>
    </ligand>
</feature>
<evidence type="ECO:0000256" key="13">
    <source>
        <dbReference type="ARBA" id="ARBA00022737"/>
    </source>
</evidence>
<dbReference type="PROSITE" id="PS50082">
    <property type="entry name" value="WD_REPEATS_2"/>
    <property type="match status" value="3"/>
</dbReference>
<dbReference type="Proteomes" id="UP000827986">
    <property type="component" value="Unassembled WGS sequence"/>
</dbReference>
<dbReference type="SMART" id="SM00320">
    <property type="entry name" value="WD40"/>
    <property type="match status" value="7"/>
</dbReference>
<evidence type="ECO:0000256" key="5">
    <source>
        <dbReference type="ARBA" id="ARBA00007706"/>
    </source>
</evidence>
<accession>A0A9D3WVA2</accession>
<feature type="binding site" evidence="25">
    <location>
        <position position="187"/>
    </location>
    <ligand>
        <name>Mn(2+)</name>
        <dbReference type="ChEBI" id="CHEBI:29035"/>
    </ligand>
</feature>
<evidence type="ECO:0000256" key="28">
    <source>
        <dbReference type="PIRSR" id="PIRSR605027-6"/>
    </source>
</evidence>
<evidence type="ECO:0000256" key="15">
    <source>
        <dbReference type="ARBA" id="ARBA00022989"/>
    </source>
</evidence>
<protein>
    <recommendedName>
        <fullName evidence="6">galactosylgalactosylxylosylprotein 3-beta-glucuronosyltransferase</fullName>
        <ecNumber evidence="6">2.4.1.135</ecNumber>
    </recommendedName>
</protein>
<evidence type="ECO:0000256" key="1">
    <source>
        <dbReference type="ARBA" id="ARBA00001936"/>
    </source>
</evidence>
<feature type="binding site" evidence="24">
    <location>
        <begin position="185"/>
        <end position="187"/>
    </location>
    <ligand>
        <name>UDP-alpha-D-glucuronate</name>
        <dbReference type="ChEBI" id="CHEBI:58052"/>
    </ligand>
</feature>
<comment type="subcellular location">
    <subcellularLocation>
        <location evidence="2">Cytoplasm</location>
        <location evidence="2">Cytoskeleton</location>
    </subcellularLocation>
    <subcellularLocation>
        <location evidence="22">Endomembrane system</location>
        <topology evidence="22">Single-pass type II membrane protein</topology>
    </subcellularLocation>
    <subcellularLocation>
        <location evidence="3">Golgi apparatus membrane</location>
    </subcellularLocation>
</comment>
<dbReference type="FunFam" id="3.90.550.10:FF:000010">
    <property type="entry name" value="Galactosylgalactosylxylosylprotein 3-beta-glucuronosyltransferase"/>
    <property type="match status" value="1"/>
</dbReference>
<feature type="domain" description="EML-like second beta-propeller" evidence="34">
    <location>
        <begin position="1144"/>
        <end position="1413"/>
    </location>
</feature>
<name>A0A9D3WVA2_9SAUR</name>
<feature type="compositionally biased region" description="Basic and acidic residues" evidence="31">
    <location>
        <begin position="658"/>
        <end position="676"/>
    </location>
</feature>